<dbReference type="InterPro" id="IPR010998">
    <property type="entry name" value="Integrase_recombinase_N"/>
</dbReference>
<keyword evidence="3 5" id="KW-0238">DNA-binding</keyword>
<dbReference type="SUPFAM" id="SSF56349">
    <property type="entry name" value="DNA breaking-rejoining enzymes"/>
    <property type="match status" value="1"/>
</dbReference>
<gene>
    <name evidence="8" type="ORF">PR017_07135</name>
</gene>
<evidence type="ECO:0000256" key="4">
    <source>
        <dbReference type="ARBA" id="ARBA00023172"/>
    </source>
</evidence>
<keyword evidence="4" id="KW-0233">DNA recombination</keyword>
<evidence type="ECO:0000313" key="9">
    <source>
        <dbReference type="Proteomes" id="UP000249499"/>
    </source>
</evidence>
<accession>A0AAF1KT86</accession>
<dbReference type="EMBL" id="CP117255">
    <property type="protein sequence ID" value="WFR96880.1"/>
    <property type="molecule type" value="Genomic_DNA"/>
</dbReference>
<dbReference type="GO" id="GO:0006310">
    <property type="term" value="P:DNA recombination"/>
    <property type="evidence" value="ECO:0007669"/>
    <property type="project" value="UniProtKB-KW"/>
</dbReference>
<dbReference type="GO" id="GO:0003677">
    <property type="term" value="F:DNA binding"/>
    <property type="evidence" value="ECO:0007669"/>
    <property type="project" value="UniProtKB-UniRule"/>
</dbReference>
<dbReference type="InterPro" id="IPR050808">
    <property type="entry name" value="Phage_Integrase"/>
</dbReference>
<evidence type="ECO:0000313" key="8">
    <source>
        <dbReference type="EMBL" id="WFR96880.1"/>
    </source>
</evidence>
<keyword evidence="2" id="KW-0229">DNA integration</keyword>
<dbReference type="RefSeq" id="WP_111221950.1">
    <property type="nucleotide sequence ID" value="NZ_CP117255.1"/>
</dbReference>
<dbReference type="InterPro" id="IPR013762">
    <property type="entry name" value="Integrase-like_cat_sf"/>
</dbReference>
<dbReference type="CDD" id="cd00801">
    <property type="entry name" value="INT_P4_C"/>
    <property type="match status" value="1"/>
</dbReference>
<dbReference type="AlphaFoldDB" id="A0AAF1KT86"/>
<evidence type="ECO:0000256" key="2">
    <source>
        <dbReference type="ARBA" id="ARBA00022908"/>
    </source>
</evidence>
<dbReference type="PANTHER" id="PTHR30629:SF6">
    <property type="entry name" value="PROPHAGE INTEGRASE INTA-RELATED"/>
    <property type="match status" value="1"/>
</dbReference>
<reference evidence="9" key="2">
    <citation type="journal article" date="2023" name="MicrobiologyOpen">
        <title>Genomics of the tumorigenes clade of the family Rhizobiaceae and description of Rhizobium rhododendri sp. nov.</title>
        <authorList>
            <person name="Kuzmanovic N."/>
            <person name="diCenzo G.C."/>
            <person name="Bunk B."/>
            <person name="Sproeer C."/>
            <person name="Fruehling A."/>
            <person name="Neumann-Schaal M."/>
            <person name="Overmann J."/>
            <person name="Smalla K."/>
        </authorList>
    </citation>
    <scope>NUCLEOTIDE SEQUENCE [LARGE SCALE GENOMIC DNA]</scope>
    <source>
        <strain evidence="9">1078</strain>
    </source>
</reference>
<protein>
    <submittedName>
        <fullName evidence="8">Integrase arm-type DNA-binding domain-containing protein</fullName>
    </submittedName>
</protein>
<keyword evidence="9" id="KW-1185">Reference proteome</keyword>
<dbReference type="InterPro" id="IPR038488">
    <property type="entry name" value="Integrase_DNA-bd_sf"/>
</dbReference>
<comment type="similarity">
    <text evidence="1">Belongs to the 'phage' integrase family.</text>
</comment>
<dbReference type="InterPro" id="IPR002104">
    <property type="entry name" value="Integrase_catalytic"/>
</dbReference>
<evidence type="ECO:0000259" key="7">
    <source>
        <dbReference type="PROSITE" id="PS51900"/>
    </source>
</evidence>
<feature type="domain" description="Core-binding (CB)" evidence="7">
    <location>
        <begin position="104"/>
        <end position="184"/>
    </location>
</feature>
<proteinExistence type="inferred from homology"/>
<sequence>MARQIHKLTAQGVKNTVEVGRLSDGGGLYLNISANGGRRWVFLFKWRGKPREMGLGSARDVTLSKARDLAAGARKLLAEGIDPLAQKQDAARIAEEEEKVRSVPNFGDAADRLLKAIDGEFRNRKHAAQWRSTLEVYCEPIRDIPTNEVTTEDVLKILSPIWREKAETAARLRGRIERVIDATRAVDANKKRWPFNPATWKGNLEPLLGKRLKLQRGHHAAMKWQELPTFFQRVQKLDSVSQQALAFLILNASRSGEVLGAIWSEIDFETSLWTIPGVRMKAGKTHVVPLSNTALAILKRMAEIAPEDAARRQSAYIFPGAKVGRPLSVMALAMRMRSLEVGHLTVHGFRSAFRDWAGDATTYPRELAEQSLAHKVGDAIENAYRRSTALEKRRGMMGDWENFLTTPAAKNVLQFPSSADLSLAVDKG</sequence>
<dbReference type="Gene3D" id="1.10.150.130">
    <property type="match status" value="1"/>
</dbReference>
<feature type="domain" description="Tyr recombinase" evidence="6">
    <location>
        <begin position="217"/>
        <end position="397"/>
    </location>
</feature>
<dbReference type="InterPro" id="IPR011010">
    <property type="entry name" value="DNA_brk_join_enz"/>
</dbReference>
<dbReference type="PANTHER" id="PTHR30629">
    <property type="entry name" value="PROPHAGE INTEGRASE"/>
    <property type="match status" value="1"/>
</dbReference>
<dbReference type="PROSITE" id="PS51898">
    <property type="entry name" value="TYR_RECOMBINASE"/>
    <property type="match status" value="1"/>
</dbReference>
<dbReference type="Pfam" id="PF13356">
    <property type="entry name" value="Arm-DNA-bind_3"/>
    <property type="match status" value="1"/>
</dbReference>
<name>A0AAF1KT86_9HYPH</name>
<dbReference type="Pfam" id="PF22022">
    <property type="entry name" value="Phage_int_M"/>
    <property type="match status" value="1"/>
</dbReference>
<dbReference type="PROSITE" id="PS51900">
    <property type="entry name" value="CB"/>
    <property type="match status" value="1"/>
</dbReference>
<dbReference type="KEGG" id="rtu:PR017_07135"/>
<reference evidence="8 9" key="1">
    <citation type="journal article" date="2018" name="Sci. Rep.">
        <title>Rhizobium tumorigenes sp. nov., a novel plant tumorigenic bacterium isolated from cane gall tumors on thornless blackberry.</title>
        <authorList>
            <person name="Kuzmanovi N."/>
            <person name="Smalla K."/>
            <person name="Gronow S."/>
            <person name="PuBawska J."/>
        </authorList>
    </citation>
    <scope>NUCLEOTIDE SEQUENCE [LARGE SCALE GENOMIC DNA]</scope>
    <source>
        <strain evidence="8 9">1078</strain>
    </source>
</reference>
<dbReference type="InterPro" id="IPR044068">
    <property type="entry name" value="CB"/>
</dbReference>
<organism evidence="8 9">
    <name type="scientific">Rhizobium tumorigenes</name>
    <dbReference type="NCBI Taxonomy" id="2041385"/>
    <lineage>
        <taxon>Bacteria</taxon>
        <taxon>Pseudomonadati</taxon>
        <taxon>Pseudomonadota</taxon>
        <taxon>Alphaproteobacteria</taxon>
        <taxon>Hyphomicrobiales</taxon>
        <taxon>Rhizobiaceae</taxon>
        <taxon>Rhizobium/Agrobacterium group</taxon>
        <taxon>Rhizobium</taxon>
    </lineage>
</organism>
<evidence type="ECO:0000256" key="5">
    <source>
        <dbReference type="PROSITE-ProRule" id="PRU01248"/>
    </source>
</evidence>
<evidence type="ECO:0000259" key="6">
    <source>
        <dbReference type="PROSITE" id="PS51898"/>
    </source>
</evidence>
<dbReference type="Gene3D" id="1.10.443.10">
    <property type="entry name" value="Intergrase catalytic core"/>
    <property type="match status" value="1"/>
</dbReference>
<dbReference type="Gene3D" id="3.30.160.390">
    <property type="entry name" value="Integrase, DNA-binding domain"/>
    <property type="match status" value="1"/>
</dbReference>
<evidence type="ECO:0000256" key="3">
    <source>
        <dbReference type="ARBA" id="ARBA00023125"/>
    </source>
</evidence>
<evidence type="ECO:0000256" key="1">
    <source>
        <dbReference type="ARBA" id="ARBA00008857"/>
    </source>
</evidence>
<dbReference type="GO" id="GO:0015074">
    <property type="term" value="P:DNA integration"/>
    <property type="evidence" value="ECO:0007669"/>
    <property type="project" value="UniProtKB-KW"/>
</dbReference>
<dbReference type="InterPro" id="IPR025166">
    <property type="entry name" value="Integrase_DNA_bind_dom"/>
</dbReference>
<dbReference type="Proteomes" id="UP000249499">
    <property type="component" value="Chromosome"/>
</dbReference>
<dbReference type="Pfam" id="PF00589">
    <property type="entry name" value="Phage_integrase"/>
    <property type="match status" value="1"/>
</dbReference>
<dbReference type="InterPro" id="IPR053876">
    <property type="entry name" value="Phage_int_M"/>
</dbReference>